<reference evidence="11" key="2">
    <citation type="submission" date="2023-03" db="EMBL/GenBank/DDBJ databases">
        <authorList>
            <person name="Shen W."/>
            <person name="Cai J."/>
        </authorList>
    </citation>
    <scope>NUCLEOTIDE SEQUENCE</scope>
    <source>
        <strain evidence="11">P82-2</strain>
    </source>
</reference>
<keyword evidence="5 9" id="KW-0812">Transmembrane</keyword>
<dbReference type="PANTHER" id="PTHR33989:SF4">
    <property type="entry name" value="PTS SYSTEM N,N'-DIACETYLCHITOBIOSE-SPECIFIC EIIC COMPONENT"/>
    <property type="match status" value="1"/>
</dbReference>
<name>A0A854WEM1_9STRE</name>
<dbReference type="GO" id="GO:0008982">
    <property type="term" value="F:protein-N(PI)-phosphohistidine-sugar phosphotransferase activity"/>
    <property type="evidence" value="ECO:0007669"/>
    <property type="project" value="UniProtKB-UniRule"/>
</dbReference>
<feature type="transmembrane region" description="Helical" evidence="9">
    <location>
        <begin position="225"/>
        <end position="245"/>
    </location>
</feature>
<evidence type="ECO:0000256" key="8">
    <source>
        <dbReference type="PIRNR" id="PIRNR006351"/>
    </source>
</evidence>
<dbReference type="GO" id="GO:0009401">
    <property type="term" value="P:phosphoenolpyruvate-dependent sugar phosphotransferase system"/>
    <property type="evidence" value="ECO:0007669"/>
    <property type="project" value="InterPro"/>
</dbReference>
<evidence type="ECO:0000313" key="11">
    <source>
        <dbReference type="EMBL" id="MDT2732384.1"/>
    </source>
</evidence>
<dbReference type="RefSeq" id="WP_062806807.1">
    <property type="nucleotide sequence ID" value="NZ_CBCPIC010000009.1"/>
</dbReference>
<feature type="transmembrane region" description="Helical" evidence="9">
    <location>
        <begin position="71"/>
        <end position="90"/>
    </location>
</feature>
<dbReference type="Proteomes" id="UP001180515">
    <property type="component" value="Unassembled WGS sequence"/>
</dbReference>
<evidence type="ECO:0000256" key="7">
    <source>
        <dbReference type="ARBA" id="ARBA00023136"/>
    </source>
</evidence>
<organism evidence="12 13">
    <name type="scientific">Streptococcus parauberis</name>
    <dbReference type="NCBI Taxonomy" id="1348"/>
    <lineage>
        <taxon>Bacteria</taxon>
        <taxon>Bacillati</taxon>
        <taxon>Bacillota</taxon>
        <taxon>Bacilli</taxon>
        <taxon>Lactobacillales</taxon>
        <taxon>Streptococcaceae</taxon>
        <taxon>Streptococcus</taxon>
    </lineage>
</organism>
<keyword evidence="4 8" id="KW-0762">Sugar transport</keyword>
<dbReference type="Proteomes" id="UP000217465">
    <property type="component" value="Unassembled WGS sequence"/>
</dbReference>
<comment type="function">
    <text evidence="8">The phosphoenolpyruvate-dependent sugar phosphotransferase system (PTS), a major carbohydrate active -transport system, catalyzes the phosphorylation of incoming sugar substrates concomitant with their translocation across the cell membrane.</text>
</comment>
<comment type="subcellular location">
    <subcellularLocation>
        <location evidence="1">Cell membrane</location>
        <topology evidence="1">Multi-pass membrane protein</topology>
    </subcellularLocation>
</comment>
<keyword evidence="7 8" id="KW-0472">Membrane</keyword>
<dbReference type="AlphaFoldDB" id="A0A854WEM1"/>
<dbReference type="NCBIfam" id="TIGR00410">
    <property type="entry name" value="lacE"/>
    <property type="match status" value="1"/>
</dbReference>
<dbReference type="PANTHER" id="PTHR33989">
    <property type="match status" value="1"/>
</dbReference>
<feature type="domain" description="PTS EIIC type-3" evidence="10">
    <location>
        <begin position="8"/>
        <end position="420"/>
    </location>
</feature>
<keyword evidence="2 8" id="KW-0813">Transport</keyword>
<dbReference type="PIRSF" id="PIRSF006351">
    <property type="entry name" value="PTS_EIIC-Cellobiose"/>
    <property type="match status" value="1"/>
</dbReference>
<evidence type="ECO:0000313" key="13">
    <source>
        <dbReference type="Proteomes" id="UP000217465"/>
    </source>
</evidence>
<feature type="transmembrane region" description="Helical" evidence="9">
    <location>
        <begin position="143"/>
        <end position="161"/>
    </location>
</feature>
<dbReference type="InterPro" id="IPR051088">
    <property type="entry name" value="PTS_Sugar-EIIC/EIIB"/>
</dbReference>
<dbReference type="GO" id="GO:1901264">
    <property type="term" value="P:carbohydrate derivative transport"/>
    <property type="evidence" value="ECO:0007669"/>
    <property type="project" value="TreeGrafter"/>
</dbReference>
<reference evidence="12 13" key="1">
    <citation type="submission" date="2016-06" db="EMBL/GenBank/DDBJ databases">
        <authorList>
            <person name="Haines A.N."/>
            <person name="Council K.R."/>
        </authorList>
    </citation>
    <scope>NUCLEOTIDE SEQUENCE [LARGE SCALE GENOMIC DNA]</scope>
    <source>
        <strain evidence="12 13">SP158-29</strain>
    </source>
</reference>
<keyword evidence="6 9" id="KW-1133">Transmembrane helix</keyword>
<comment type="caution">
    <text evidence="12">The sequence shown here is derived from an EMBL/GenBank/DDBJ whole genome shotgun (WGS) entry which is preliminary data.</text>
</comment>
<accession>A0A854WEM1</accession>
<feature type="transmembrane region" description="Helical" evidence="9">
    <location>
        <begin position="99"/>
        <end position="117"/>
    </location>
</feature>
<gene>
    <name evidence="12" type="primary">gmuC_1</name>
    <name evidence="12" type="ORF">A9Y57_00633</name>
    <name evidence="11" type="ORF">P7G31_09115</name>
</gene>
<evidence type="ECO:0000256" key="3">
    <source>
        <dbReference type="ARBA" id="ARBA00022475"/>
    </source>
</evidence>
<dbReference type="GO" id="GO:0005886">
    <property type="term" value="C:plasma membrane"/>
    <property type="evidence" value="ECO:0007669"/>
    <property type="project" value="UniProtKB-SubCell"/>
</dbReference>
<evidence type="ECO:0000256" key="6">
    <source>
        <dbReference type="ARBA" id="ARBA00022989"/>
    </source>
</evidence>
<evidence type="ECO:0000259" key="10">
    <source>
        <dbReference type="PROSITE" id="PS51105"/>
    </source>
</evidence>
<evidence type="ECO:0000256" key="1">
    <source>
        <dbReference type="ARBA" id="ARBA00004651"/>
    </source>
</evidence>
<evidence type="ECO:0000313" key="12">
    <source>
        <dbReference type="EMBL" id="PCH13233.1"/>
    </source>
</evidence>
<dbReference type="InterPro" id="IPR004501">
    <property type="entry name" value="PTS_EIIC_3"/>
</dbReference>
<keyword evidence="3 8" id="KW-1003">Cell membrane</keyword>
<feature type="transmembrane region" description="Helical" evidence="9">
    <location>
        <begin position="389"/>
        <end position="418"/>
    </location>
</feature>
<feature type="transmembrane region" description="Helical" evidence="9">
    <location>
        <begin position="353"/>
        <end position="377"/>
    </location>
</feature>
<sequence>MNKFMDMLSEKVLPVATVLGNNKYLLVLRDAFMLSFPLTMFGSLIVVFNNLPFWPDSLKAQFSTLFGNGQSATMSIMTVFVSLGIGYYMAKAEEMEEGIYAAVVSLASFLVLTPFFFDVFGEDGKVAATANGALSLDRLGAKGMFLGIIASFLAAKLFVYLTKRGFTIKMPESVPPAVSKSFSALIPAIGTLLSFLIVNAIMVGLFKTNLHDVIYNLIQKPLTGLGTSLPATIVALFFVQFLWFFGLHGQVIVNSVFEPFWQTNMLDNAQLTQQGADALAKHGHIVTKSFMDTFTVGLGGSGSTLIVVLIMAFFMKHKQYKEVGRFALGPGIFNVNEPVIFGLPIVMNASIFIPWLLAPIVSVIIAYLGFASGIVPLTTGAQVPWTMPIFISGFLATNSIMGSLLQLVQVVVIGLIWFPFLKMIDRSDQSL</sequence>
<evidence type="ECO:0000256" key="5">
    <source>
        <dbReference type="ARBA" id="ARBA00022692"/>
    </source>
</evidence>
<dbReference type="InterPro" id="IPR003352">
    <property type="entry name" value="PTS_EIIC"/>
</dbReference>
<dbReference type="EMBL" id="JARQAG010000016">
    <property type="protein sequence ID" value="MDT2732384.1"/>
    <property type="molecule type" value="Genomic_DNA"/>
</dbReference>
<protein>
    <recommendedName>
        <fullName evidence="8">Permease IIC component</fullName>
    </recommendedName>
</protein>
<feature type="transmembrane region" description="Helical" evidence="9">
    <location>
        <begin position="31"/>
        <end position="51"/>
    </location>
</feature>
<proteinExistence type="predicted"/>
<evidence type="ECO:0000256" key="2">
    <source>
        <dbReference type="ARBA" id="ARBA00022448"/>
    </source>
</evidence>
<feature type="transmembrane region" description="Helical" evidence="9">
    <location>
        <begin position="326"/>
        <end position="346"/>
    </location>
</feature>
<dbReference type="PROSITE" id="PS51105">
    <property type="entry name" value="PTS_EIIC_TYPE_3"/>
    <property type="match status" value="1"/>
</dbReference>
<dbReference type="Pfam" id="PF02378">
    <property type="entry name" value="PTS_EIIC"/>
    <property type="match status" value="1"/>
</dbReference>
<dbReference type="EMBL" id="NSGR01000005">
    <property type="protein sequence ID" value="PCH13233.1"/>
    <property type="molecule type" value="Genomic_DNA"/>
</dbReference>
<evidence type="ECO:0000256" key="9">
    <source>
        <dbReference type="SAM" id="Phobius"/>
    </source>
</evidence>
<dbReference type="InterPro" id="IPR004796">
    <property type="entry name" value="PTS_IIC_cello"/>
</dbReference>
<evidence type="ECO:0000256" key="4">
    <source>
        <dbReference type="ARBA" id="ARBA00022597"/>
    </source>
</evidence>
<feature type="transmembrane region" description="Helical" evidence="9">
    <location>
        <begin position="294"/>
        <end position="314"/>
    </location>
</feature>
<feature type="transmembrane region" description="Helical" evidence="9">
    <location>
        <begin position="182"/>
        <end position="205"/>
    </location>
</feature>